<evidence type="ECO:0000313" key="2">
    <source>
        <dbReference type="EMBL" id="GBF51072.1"/>
    </source>
</evidence>
<dbReference type="AlphaFoldDB" id="A0A2P2E2E8"/>
<dbReference type="Proteomes" id="UP000245133">
    <property type="component" value="Unassembled WGS sequence"/>
</dbReference>
<keyword evidence="3" id="KW-1185">Reference proteome</keyword>
<reference evidence="2 3" key="1">
    <citation type="submission" date="2018-02" db="EMBL/GenBank/DDBJ databases">
        <title>Novel Leptospira species isolated from soil and water in Japan.</title>
        <authorList>
            <person name="Nakao R."/>
            <person name="Masuzawa T."/>
        </authorList>
    </citation>
    <scope>NUCLEOTIDE SEQUENCE [LARGE SCALE GENOMIC DNA]</scope>
    <source>
        <strain evidence="2 3">YH101</strain>
    </source>
</reference>
<name>A0A2P2E2E8_9LEPT</name>
<feature type="transmembrane region" description="Helical" evidence="1">
    <location>
        <begin position="46"/>
        <end position="67"/>
    </location>
</feature>
<dbReference type="EMBL" id="BFBB01000008">
    <property type="protein sequence ID" value="GBF51072.1"/>
    <property type="molecule type" value="Genomic_DNA"/>
</dbReference>
<protein>
    <submittedName>
        <fullName evidence="2">Uncharacterized protein</fullName>
    </submittedName>
</protein>
<evidence type="ECO:0000313" key="3">
    <source>
        <dbReference type="Proteomes" id="UP000245133"/>
    </source>
</evidence>
<comment type="caution">
    <text evidence="2">The sequence shown here is derived from an EMBL/GenBank/DDBJ whole genome shotgun (WGS) entry which is preliminary data.</text>
</comment>
<organism evidence="2 3">
    <name type="scientific">Leptospira ryugenii</name>
    <dbReference type="NCBI Taxonomy" id="1917863"/>
    <lineage>
        <taxon>Bacteria</taxon>
        <taxon>Pseudomonadati</taxon>
        <taxon>Spirochaetota</taxon>
        <taxon>Spirochaetia</taxon>
        <taxon>Leptospirales</taxon>
        <taxon>Leptospiraceae</taxon>
        <taxon>Leptospira</taxon>
    </lineage>
</organism>
<evidence type="ECO:0000256" key="1">
    <source>
        <dbReference type="SAM" id="Phobius"/>
    </source>
</evidence>
<proteinExistence type="predicted"/>
<gene>
    <name evidence="2" type="ORF">LPTSP4_26030</name>
</gene>
<sequence length="110" mass="12550">MKMDFEEKLKETIELLKKDETLAKRTSRAVLIKAQSYSKPSSNRGVVWLVAAALIALAVLFTTNSVFSPKEEITITEENQENMIETSYPEFEEDIWKETDTLILTTFGSK</sequence>
<keyword evidence="1" id="KW-0812">Transmembrane</keyword>
<accession>A0A2P2E2E8</accession>
<keyword evidence="1" id="KW-1133">Transmembrane helix</keyword>
<keyword evidence="1" id="KW-0472">Membrane</keyword>